<keyword evidence="2" id="KW-1185">Reference proteome</keyword>
<reference evidence="1 2" key="1">
    <citation type="submission" date="2019-11" db="EMBL/GenBank/DDBJ databases">
        <title>Spirosoma endbachense sp. nov., isolated from a natural salt meadow.</title>
        <authorList>
            <person name="Rojas J."/>
            <person name="Ambika Manirajan B."/>
            <person name="Ratering S."/>
            <person name="Suarez C."/>
            <person name="Geissler-Plaum R."/>
            <person name="Schnell S."/>
        </authorList>
    </citation>
    <scope>NUCLEOTIDE SEQUENCE [LARGE SCALE GENOMIC DNA]</scope>
    <source>
        <strain evidence="1 2">I-24</strain>
    </source>
</reference>
<organism evidence="1 2">
    <name type="scientific">Spirosoma endbachense</name>
    <dbReference type="NCBI Taxonomy" id="2666025"/>
    <lineage>
        <taxon>Bacteria</taxon>
        <taxon>Pseudomonadati</taxon>
        <taxon>Bacteroidota</taxon>
        <taxon>Cytophagia</taxon>
        <taxon>Cytophagales</taxon>
        <taxon>Cytophagaceae</taxon>
        <taxon>Spirosoma</taxon>
    </lineage>
</organism>
<dbReference type="AlphaFoldDB" id="A0A6P1W654"/>
<proteinExistence type="predicted"/>
<sequence length="72" mass="8520">MKITYYYKDTKMTVDQDGDYNNAELGELIRRMNEEPETIIVVYNDNHNNVYEGPLSGMLNWAKRRLFGLNEN</sequence>
<evidence type="ECO:0000313" key="2">
    <source>
        <dbReference type="Proteomes" id="UP000464577"/>
    </source>
</evidence>
<evidence type="ECO:0000313" key="1">
    <source>
        <dbReference type="EMBL" id="QHV99206.1"/>
    </source>
</evidence>
<dbReference type="Proteomes" id="UP000464577">
    <property type="component" value="Chromosome"/>
</dbReference>
<accession>A0A6P1W654</accession>
<gene>
    <name evidence="1" type="ORF">GJR95_31205</name>
</gene>
<dbReference type="EMBL" id="CP045997">
    <property type="protein sequence ID" value="QHV99206.1"/>
    <property type="molecule type" value="Genomic_DNA"/>
</dbReference>
<protein>
    <submittedName>
        <fullName evidence="1">Uncharacterized protein</fullName>
    </submittedName>
</protein>
<dbReference type="RefSeq" id="WP_162389610.1">
    <property type="nucleotide sequence ID" value="NZ_CP045997.1"/>
</dbReference>
<dbReference type="KEGG" id="senf:GJR95_31205"/>
<name>A0A6P1W654_9BACT</name>